<dbReference type="InterPro" id="IPR043502">
    <property type="entry name" value="DNA/RNA_pol_sf"/>
</dbReference>
<dbReference type="InterPro" id="IPR050951">
    <property type="entry name" value="Retrovirus_Pol_polyprotein"/>
</dbReference>
<dbReference type="GO" id="GO:0003824">
    <property type="term" value="F:catalytic activity"/>
    <property type="evidence" value="ECO:0007669"/>
    <property type="project" value="UniProtKB-KW"/>
</dbReference>
<evidence type="ECO:0000256" key="1">
    <source>
        <dbReference type="ARBA" id="ARBA00023268"/>
    </source>
</evidence>
<dbReference type="EMBL" id="QGNW01001824">
    <property type="protein sequence ID" value="RVW29820.1"/>
    <property type="molecule type" value="Genomic_DNA"/>
</dbReference>
<evidence type="ECO:0000313" key="6">
    <source>
        <dbReference type="Proteomes" id="UP000288805"/>
    </source>
</evidence>
<feature type="domain" description="Reverse transcriptase/retrotransposon-derived protein RNase H-like" evidence="3">
    <location>
        <begin position="2"/>
        <end position="87"/>
    </location>
</feature>
<evidence type="ECO:0000259" key="3">
    <source>
        <dbReference type="Pfam" id="PF17919"/>
    </source>
</evidence>
<evidence type="ECO:0008006" key="7">
    <source>
        <dbReference type="Google" id="ProtNLM"/>
    </source>
</evidence>
<keyword evidence="2" id="KW-0175">Coiled coil</keyword>
<keyword evidence="1" id="KW-0511">Multifunctional enzyme</keyword>
<dbReference type="Gene3D" id="1.10.340.70">
    <property type="match status" value="1"/>
</dbReference>
<proteinExistence type="predicted"/>
<evidence type="ECO:0000256" key="2">
    <source>
        <dbReference type="SAM" id="Coils"/>
    </source>
</evidence>
<dbReference type="PANTHER" id="PTHR37984:SF5">
    <property type="entry name" value="PROTEIN NYNRIN-LIKE"/>
    <property type="match status" value="1"/>
</dbReference>
<feature type="coiled-coil region" evidence="2">
    <location>
        <begin position="254"/>
        <end position="281"/>
    </location>
</feature>
<gene>
    <name evidence="5" type="ORF">CK203_087389</name>
</gene>
<feature type="domain" description="Integrase zinc-binding" evidence="4">
    <location>
        <begin position="127"/>
        <end position="172"/>
    </location>
</feature>
<dbReference type="InterPro" id="IPR041577">
    <property type="entry name" value="RT_RNaseH_2"/>
</dbReference>
<dbReference type="SUPFAM" id="SSF56672">
    <property type="entry name" value="DNA/RNA polymerases"/>
    <property type="match status" value="1"/>
</dbReference>
<name>A0A438D2W4_VITVI</name>
<dbReference type="InterPro" id="IPR041588">
    <property type="entry name" value="Integrase_H2C2"/>
</dbReference>
<protein>
    <recommendedName>
        <fullName evidence="7">Retrovirus-related Pol polyprotein from transposon 17.6</fullName>
    </recommendedName>
</protein>
<evidence type="ECO:0000259" key="4">
    <source>
        <dbReference type="Pfam" id="PF17921"/>
    </source>
</evidence>
<dbReference type="AlphaFoldDB" id="A0A438D2W4"/>
<dbReference type="PANTHER" id="PTHR37984">
    <property type="entry name" value="PROTEIN CBG26694"/>
    <property type="match status" value="1"/>
</dbReference>
<dbReference type="Proteomes" id="UP000288805">
    <property type="component" value="Unassembled WGS sequence"/>
</dbReference>
<reference evidence="5 6" key="1">
    <citation type="journal article" date="2018" name="PLoS Genet.">
        <title>Population sequencing reveals clonal diversity and ancestral inbreeding in the grapevine cultivar Chardonnay.</title>
        <authorList>
            <person name="Roach M.J."/>
            <person name="Johnson D.L."/>
            <person name="Bohlmann J."/>
            <person name="van Vuuren H.J."/>
            <person name="Jones S.J."/>
            <person name="Pretorius I.S."/>
            <person name="Schmidt S.A."/>
            <person name="Borneman A.R."/>
        </authorList>
    </citation>
    <scope>NUCLEOTIDE SEQUENCE [LARGE SCALE GENOMIC DNA]</scope>
    <source>
        <strain evidence="6">cv. Chardonnay</strain>
        <tissue evidence="5">Leaf</tissue>
    </source>
</reference>
<evidence type="ECO:0000313" key="5">
    <source>
        <dbReference type="EMBL" id="RVW29820.1"/>
    </source>
</evidence>
<sequence length="326" mass="36860">MQCQMAFEGLKEAISTKLVLHLPDLDLPFEVQTDASNKALGGVLVQERHLVAFESRKLNNAKQKYSTLEKEMTVVVHCLQQIKQAVEHDASYGRLKQEVKGGMIRRYWLERDLLMEKGGRWYVHTSGFRRELLRETHDAKWASHPGEKRTLALLAKSNYWPKIGEDVQAYVKILSGLSDGQDRNEEGCRVAATPPLSRKTLGEHSMDFIIGFPKRSSATGMSPFELAIGVQPRMPLEVAKQKTGGNSPAAYKMAQSQQEMFDEARDSLKKATRRMKKYADRDRRPLEFQVGDKVLLKLTPHIWKKISSNTREGVDKAGSSIGHEAI</sequence>
<dbReference type="Pfam" id="PF17921">
    <property type="entry name" value="Integrase_H2C2"/>
    <property type="match status" value="1"/>
</dbReference>
<accession>A0A438D2W4</accession>
<dbReference type="Pfam" id="PF17919">
    <property type="entry name" value="RT_RNaseH_2"/>
    <property type="match status" value="1"/>
</dbReference>
<comment type="caution">
    <text evidence="5">The sequence shown here is derived from an EMBL/GenBank/DDBJ whole genome shotgun (WGS) entry which is preliminary data.</text>
</comment>
<organism evidence="5 6">
    <name type="scientific">Vitis vinifera</name>
    <name type="common">Grape</name>
    <dbReference type="NCBI Taxonomy" id="29760"/>
    <lineage>
        <taxon>Eukaryota</taxon>
        <taxon>Viridiplantae</taxon>
        <taxon>Streptophyta</taxon>
        <taxon>Embryophyta</taxon>
        <taxon>Tracheophyta</taxon>
        <taxon>Spermatophyta</taxon>
        <taxon>Magnoliopsida</taxon>
        <taxon>eudicotyledons</taxon>
        <taxon>Gunneridae</taxon>
        <taxon>Pentapetalae</taxon>
        <taxon>rosids</taxon>
        <taxon>Vitales</taxon>
        <taxon>Vitaceae</taxon>
        <taxon>Viteae</taxon>
        <taxon>Vitis</taxon>
    </lineage>
</organism>